<dbReference type="FunFam" id="1.10.287.660:FF:000001">
    <property type="entry name" value="pre-mRNA-splicing factor ISY1 homolog"/>
    <property type="match status" value="1"/>
</dbReference>
<dbReference type="EMBL" id="WTPW01000645">
    <property type="protein sequence ID" value="KAF0492481.1"/>
    <property type="molecule type" value="Genomic_DNA"/>
</dbReference>
<dbReference type="GO" id="GO:0005634">
    <property type="term" value="C:nucleus"/>
    <property type="evidence" value="ECO:0007669"/>
    <property type="project" value="UniProtKB-SubCell"/>
</dbReference>
<protein>
    <submittedName>
        <fullName evidence="4">Pre-mRNA-splicing factor ISY1-like</fullName>
    </submittedName>
</protein>
<comment type="subcellular location">
    <subcellularLocation>
        <location evidence="1">Nucleus</location>
    </subcellularLocation>
</comment>
<proteinExistence type="inferred from homology"/>
<dbReference type="PANTHER" id="PTHR13021">
    <property type="entry name" value="PRE-MRNA-SPLICING FACTOR ISY1"/>
    <property type="match status" value="1"/>
</dbReference>
<evidence type="ECO:0000256" key="3">
    <source>
        <dbReference type="ARBA" id="ARBA00023242"/>
    </source>
</evidence>
<dbReference type="Proteomes" id="UP000439903">
    <property type="component" value="Unassembled WGS sequence"/>
</dbReference>
<dbReference type="InterPro" id="IPR009360">
    <property type="entry name" value="Isy1"/>
</dbReference>
<evidence type="ECO:0000313" key="5">
    <source>
        <dbReference type="Proteomes" id="UP000439903"/>
    </source>
</evidence>
<evidence type="ECO:0000256" key="2">
    <source>
        <dbReference type="ARBA" id="ARBA00007002"/>
    </source>
</evidence>
<keyword evidence="3" id="KW-0539">Nucleus</keyword>
<evidence type="ECO:0000256" key="1">
    <source>
        <dbReference type="ARBA" id="ARBA00004123"/>
    </source>
</evidence>
<comment type="caution">
    <text evidence="4">The sequence shown here is derived from an EMBL/GenBank/DDBJ whole genome shotgun (WGS) entry which is preliminary data.</text>
</comment>
<dbReference type="InterPro" id="IPR029012">
    <property type="entry name" value="Helix_hairpin_bin_sf"/>
</dbReference>
<dbReference type="OrthoDB" id="1739576at2759"/>
<gene>
    <name evidence="4" type="ORF">F8M41_021712</name>
</gene>
<keyword evidence="5" id="KW-1185">Reference proteome</keyword>
<comment type="similarity">
    <text evidence="2">Belongs to the ISY1 family.</text>
</comment>
<dbReference type="AlphaFoldDB" id="A0A8H4AGB8"/>
<dbReference type="InterPro" id="IPR037200">
    <property type="entry name" value="Isy1_sf"/>
</dbReference>
<reference evidence="4 5" key="1">
    <citation type="journal article" date="2019" name="Environ. Microbiol.">
        <title>At the nexus of three kingdoms: the genome of the mycorrhizal fungus Gigaspora margarita provides insights into plant, endobacterial and fungal interactions.</title>
        <authorList>
            <person name="Venice F."/>
            <person name="Ghignone S."/>
            <person name="Salvioli di Fossalunga A."/>
            <person name="Amselem J."/>
            <person name="Novero M."/>
            <person name="Xianan X."/>
            <person name="Sedzielewska Toro K."/>
            <person name="Morin E."/>
            <person name="Lipzen A."/>
            <person name="Grigoriev I.V."/>
            <person name="Henrissat B."/>
            <person name="Martin F.M."/>
            <person name="Bonfante P."/>
        </authorList>
    </citation>
    <scope>NUCLEOTIDE SEQUENCE [LARGE SCALE GENOMIC DNA]</scope>
    <source>
        <strain evidence="4 5">BEG34</strain>
    </source>
</reference>
<accession>A0A8H4AGB8</accession>
<organism evidence="4 5">
    <name type="scientific">Gigaspora margarita</name>
    <dbReference type="NCBI Taxonomy" id="4874"/>
    <lineage>
        <taxon>Eukaryota</taxon>
        <taxon>Fungi</taxon>
        <taxon>Fungi incertae sedis</taxon>
        <taxon>Mucoromycota</taxon>
        <taxon>Glomeromycotina</taxon>
        <taxon>Glomeromycetes</taxon>
        <taxon>Diversisporales</taxon>
        <taxon>Gigasporaceae</taxon>
        <taxon>Gigaspora</taxon>
    </lineage>
</organism>
<evidence type="ECO:0000313" key="4">
    <source>
        <dbReference type="EMBL" id="KAF0492481.1"/>
    </source>
</evidence>
<dbReference type="Pfam" id="PF06246">
    <property type="entry name" value="Isy1"/>
    <property type="match status" value="1"/>
</dbReference>
<name>A0A8H4AGB8_GIGMA</name>
<dbReference type="Gene3D" id="1.10.287.660">
    <property type="entry name" value="Helix hairpin bin"/>
    <property type="match status" value="1"/>
</dbReference>
<dbReference type="GO" id="GO:0000350">
    <property type="term" value="P:generation of catalytic spliceosome for second transesterification step"/>
    <property type="evidence" value="ECO:0007669"/>
    <property type="project" value="InterPro"/>
</dbReference>
<sequence length="310" mass="35998">MVRSTLSLSAMETALDSSLTVNVFLFFFHNGECKVFPFVSLTSRVKCLQPSQARNEEKAQSMLYRFREAQAIQLGLVKPKERRPYLASDCNNLKDAEKWRQQIIREISRKVSKIQDAGLSDYQIRDLNDEINKLMREKGHWEDQIKKLGGPDYRRVGPKMLDYEGKEVPGNRGYKYFGRAKDLPGVRELFEQEVPTPQKRTRSDLYKNVDADYYGYRDEEDGLLLEYEQEQELKIIEEVSELPDKALPKDKVTQKKKEGTSQLESGAMDIDQLSEKFVAHVAVPTQKEVEEFLVGRRKRQILDRYVSDPC</sequence>
<dbReference type="SUPFAM" id="SSF140102">
    <property type="entry name" value="ISY1 domain-like"/>
    <property type="match status" value="1"/>
</dbReference>